<dbReference type="OrthoDB" id="214462at2"/>
<sequence precursor="true">MSSRLLRFSVVLFACCVCVTSYACLWDTETLWQERGFAPSTLEVIVGKFPRHSDAYYEWRRKDRLKKLESEPQNDALIDDLAVAYEKLGRHGDAIAAARSQLARQPKRYETLANLGTFLIHDGQLEEGLGYIEQAIEVNPDAHFGREKYQRLLVKYLLLKSSDGKYELPLASSRIDEKSFWYNYLFVRFAAIELSDGEATSLDKAELLAALEGVTGMMRFSRHDHPVLLEVLGEILQALGHKRLAYRSYRKAALASEDESARNAYELFASRVIDGQYQRGNTDEPISVEMVNARFDSEQRDADEWFANVAKKEAEWIADDEDVDARFAEAFRLPPVSVDLDDDEIDRSPHHVMGNPAGVFVGKLIIAGMGIAGILGCVLLLVMHRKRSRRLPTGR</sequence>
<organism evidence="4 5">
    <name type="scientific">Stieleria marina</name>
    <dbReference type="NCBI Taxonomy" id="1930275"/>
    <lineage>
        <taxon>Bacteria</taxon>
        <taxon>Pseudomonadati</taxon>
        <taxon>Planctomycetota</taxon>
        <taxon>Planctomycetia</taxon>
        <taxon>Pirellulales</taxon>
        <taxon>Pirellulaceae</taxon>
        <taxon>Stieleria</taxon>
    </lineage>
</organism>
<dbReference type="InterPro" id="IPR011990">
    <property type="entry name" value="TPR-like_helical_dom_sf"/>
</dbReference>
<keyword evidence="5" id="KW-1185">Reference proteome</keyword>
<feature type="chain" id="PRO_5021732312" evidence="3">
    <location>
        <begin position="24"/>
        <end position="395"/>
    </location>
</feature>
<evidence type="ECO:0000313" key="4">
    <source>
        <dbReference type="EMBL" id="QDT09389.1"/>
    </source>
</evidence>
<dbReference type="AlphaFoldDB" id="A0A517NQJ0"/>
<dbReference type="Gene3D" id="1.25.40.10">
    <property type="entry name" value="Tetratricopeptide repeat domain"/>
    <property type="match status" value="1"/>
</dbReference>
<proteinExistence type="predicted"/>
<feature type="signal peptide" evidence="3">
    <location>
        <begin position="1"/>
        <end position="23"/>
    </location>
</feature>
<keyword evidence="2" id="KW-0472">Membrane</keyword>
<evidence type="ECO:0000256" key="3">
    <source>
        <dbReference type="SAM" id="SignalP"/>
    </source>
</evidence>
<dbReference type="SUPFAM" id="SSF48452">
    <property type="entry name" value="TPR-like"/>
    <property type="match status" value="1"/>
</dbReference>
<dbReference type="EMBL" id="CP036526">
    <property type="protein sequence ID" value="QDT09389.1"/>
    <property type="molecule type" value="Genomic_DNA"/>
</dbReference>
<keyword evidence="2" id="KW-0812">Transmembrane</keyword>
<reference evidence="4 5" key="1">
    <citation type="submission" date="2019-02" db="EMBL/GenBank/DDBJ databases">
        <title>Deep-cultivation of Planctomycetes and their phenomic and genomic characterization uncovers novel biology.</title>
        <authorList>
            <person name="Wiegand S."/>
            <person name="Jogler M."/>
            <person name="Boedeker C."/>
            <person name="Pinto D."/>
            <person name="Vollmers J."/>
            <person name="Rivas-Marin E."/>
            <person name="Kohn T."/>
            <person name="Peeters S.H."/>
            <person name="Heuer A."/>
            <person name="Rast P."/>
            <person name="Oberbeckmann S."/>
            <person name="Bunk B."/>
            <person name="Jeske O."/>
            <person name="Meyerdierks A."/>
            <person name="Storesund J.E."/>
            <person name="Kallscheuer N."/>
            <person name="Luecker S."/>
            <person name="Lage O.M."/>
            <person name="Pohl T."/>
            <person name="Merkel B.J."/>
            <person name="Hornburger P."/>
            <person name="Mueller R.-W."/>
            <person name="Bruemmer F."/>
            <person name="Labrenz M."/>
            <person name="Spormann A.M."/>
            <person name="Op den Camp H."/>
            <person name="Overmann J."/>
            <person name="Amann R."/>
            <person name="Jetten M.S.M."/>
            <person name="Mascher T."/>
            <person name="Medema M.H."/>
            <person name="Devos D.P."/>
            <person name="Kaster A.-K."/>
            <person name="Ovreas L."/>
            <person name="Rohde M."/>
            <person name="Galperin M.Y."/>
            <person name="Jogler C."/>
        </authorList>
    </citation>
    <scope>NUCLEOTIDE SEQUENCE [LARGE SCALE GENOMIC DNA]</scope>
    <source>
        <strain evidence="4 5">K23_9</strain>
    </source>
</reference>
<keyword evidence="3" id="KW-0732">Signal</keyword>
<feature type="transmembrane region" description="Helical" evidence="2">
    <location>
        <begin position="357"/>
        <end position="382"/>
    </location>
</feature>
<keyword evidence="1" id="KW-0802">TPR repeat</keyword>
<protein>
    <submittedName>
        <fullName evidence="4">Tetratricopeptide repeat protein</fullName>
    </submittedName>
</protein>
<dbReference type="InterPro" id="IPR019734">
    <property type="entry name" value="TPR_rpt"/>
</dbReference>
<keyword evidence="2" id="KW-1133">Transmembrane helix</keyword>
<dbReference type="PROSITE" id="PS51257">
    <property type="entry name" value="PROKAR_LIPOPROTEIN"/>
    <property type="match status" value="1"/>
</dbReference>
<dbReference type="PROSITE" id="PS50005">
    <property type="entry name" value="TPR"/>
    <property type="match status" value="1"/>
</dbReference>
<evidence type="ECO:0000256" key="2">
    <source>
        <dbReference type="SAM" id="Phobius"/>
    </source>
</evidence>
<gene>
    <name evidence="4" type="ORF">K239x_13350</name>
</gene>
<evidence type="ECO:0000313" key="5">
    <source>
        <dbReference type="Proteomes" id="UP000319817"/>
    </source>
</evidence>
<name>A0A517NQJ0_9BACT</name>
<accession>A0A517NQJ0</accession>
<dbReference type="RefSeq" id="WP_145416953.1">
    <property type="nucleotide sequence ID" value="NZ_CP036526.1"/>
</dbReference>
<dbReference type="Proteomes" id="UP000319817">
    <property type="component" value="Chromosome"/>
</dbReference>
<evidence type="ECO:0000256" key="1">
    <source>
        <dbReference type="PROSITE-ProRule" id="PRU00339"/>
    </source>
</evidence>
<dbReference type="SMART" id="SM00028">
    <property type="entry name" value="TPR"/>
    <property type="match status" value="3"/>
</dbReference>
<feature type="repeat" description="TPR" evidence="1">
    <location>
        <begin position="109"/>
        <end position="142"/>
    </location>
</feature>